<evidence type="ECO:0008006" key="4">
    <source>
        <dbReference type="Google" id="ProtNLM"/>
    </source>
</evidence>
<accession>A0ABR3GGZ1</accession>
<feature type="compositionally biased region" description="Basic and acidic residues" evidence="1">
    <location>
        <begin position="121"/>
        <end position="135"/>
    </location>
</feature>
<protein>
    <recommendedName>
        <fullName evidence="4">Zn(2)-C6 fungal-type domain-containing protein</fullName>
    </recommendedName>
</protein>
<evidence type="ECO:0000256" key="1">
    <source>
        <dbReference type="SAM" id="MobiDB-lite"/>
    </source>
</evidence>
<sequence>MQCALSTLLPSLADSSAPSESIRVASQYDPHINATHSTGYSAGNGKRYHKALQGGRLDARQESHQAGQQNAYRLSIADVIRDDERRRARPAVKPGKKAPIKACIAYMTTPIAEAEEEDNWPSDRSDAGRSDRSSSLEDVIPPSIWRVARPAASHPTKASIPATTRSALQPRAIPRHRGSMSYVGRSTDVIPPSFWGVAKHRSVRLAQPFVPASTTSPKTRHRARISPALARDVRSSVSARHDPAWKAAMTATGKKISVTMGLYLAGEITVNGEYAATVLRETPCERCRVSGRECRVADKSREKNLVSDICSYCIRQRRKCAT</sequence>
<dbReference type="EMBL" id="JBBBZM010000084">
    <property type="protein sequence ID" value="KAL0634811.1"/>
    <property type="molecule type" value="Genomic_DNA"/>
</dbReference>
<name>A0ABR3GGZ1_9PEZI</name>
<evidence type="ECO:0000313" key="3">
    <source>
        <dbReference type="Proteomes" id="UP001447188"/>
    </source>
</evidence>
<keyword evidence="3" id="KW-1185">Reference proteome</keyword>
<organism evidence="2 3">
    <name type="scientific">Discina gigas</name>
    <dbReference type="NCBI Taxonomy" id="1032678"/>
    <lineage>
        <taxon>Eukaryota</taxon>
        <taxon>Fungi</taxon>
        <taxon>Dikarya</taxon>
        <taxon>Ascomycota</taxon>
        <taxon>Pezizomycotina</taxon>
        <taxon>Pezizomycetes</taxon>
        <taxon>Pezizales</taxon>
        <taxon>Discinaceae</taxon>
        <taxon>Discina</taxon>
    </lineage>
</organism>
<dbReference type="Proteomes" id="UP001447188">
    <property type="component" value="Unassembled WGS sequence"/>
</dbReference>
<reference evidence="2 3" key="1">
    <citation type="submission" date="2024-02" db="EMBL/GenBank/DDBJ databases">
        <title>Discinaceae phylogenomics.</title>
        <authorList>
            <person name="Dirks A.C."/>
            <person name="James T.Y."/>
        </authorList>
    </citation>
    <scope>NUCLEOTIDE SEQUENCE [LARGE SCALE GENOMIC DNA]</scope>
    <source>
        <strain evidence="2 3">ACD0624</strain>
    </source>
</reference>
<gene>
    <name evidence="2" type="ORF">Q9L58_006244</name>
</gene>
<evidence type="ECO:0000313" key="2">
    <source>
        <dbReference type="EMBL" id="KAL0634811.1"/>
    </source>
</evidence>
<comment type="caution">
    <text evidence="2">The sequence shown here is derived from an EMBL/GenBank/DDBJ whole genome shotgun (WGS) entry which is preliminary data.</text>
</comment>
<proteinExistence type="predicted"/>
<feature type="region of interest" description="Disordered" evidence="1">
    <location>
        <begin position="113"/>
        <end position="137"/>
    </location>
</feature>